<dbReference type="PANTHER" id="PTHR42953">
    <property type="entry name" value="HIGH-AFFINITY ZINC UPTAKE SYSTEM PROTEIN ZNUA-RELATED"/>
    <property type="match status" value="1"/>
</dbReference>
<dbReference type="InterPro" id="IPR050492">
    <property type="entry name" value="Bact_metal-bind_prot9"/>
</dbReference>
<dbReference type="EMBL" id="JAUSVL010000001">
    <property type="protein sequence ID" value="MDQ0288785.1"/>
    <property type="molecule type" value="Genomic_DNA"/>
</dbReference>
<feature type="region of interest" description="Disordered" evidence="4">
    <location>
        <begin position="113"/>
        <end position="136"/>
    </location>
</feature>
<reference evidence="5" key="1">
    <citation type="submission" date="2023-07" db="EMBL/GenBank/DDBJ databases">
        <title>Genomic Encyclopedia of Type Strains, Phase IV (KMG-IV): sequencing the most valuable type-strain genomes for metagenomic binning, comparative biology and taxonomic classification.</title>
        <authorList>
            <person name="Goeker M."/>
        </authorList>
    </citation>
    <scope>NUCLEOTIDE SEQUENCE</scope>
    <source>
        <strain evidence="5">DSM 24202</strain>
    </source>
</reference>
<evidence type="ECO:0000256" key="3">
    <source>
        <dbReference type="ARBA" id="ARBA00022729"/>
    </source>
</evidence>
<dbReference type="AlphaFoldDB" id="A0AAE3VE27"/>
<feature type="compositionally biased region" description="Basic and acidic residues" evidence="4">
    <location>
        <begin position="119"/>
        <end position="136"/>
    </location>
</feature>
<comment type="similarity">
    <text evidence="1">Belongs to the bacterial solute-binding protein 9 family.</text>
</comment>
<evidence type="ECO:0000313" key="6">
    <source>
        <dbReference type="Proteomes" id="UP001238163"/>
    </source>
</evidence>
<dbReference type="InterPro" id="IPR006127">
    <property type="entry name" value="ZnuA-like"/>
</dbReference>
<dbReference type="PANTHER" id="PTHR42953:SF3">
    <property type="entry name" value="HIGH-AFFINITY ZINC UPTAKE SYSTEM PROTEIN ZNUA"/>
    <property type="match status" value="1"/>
</dbReference>
<proteinExistence type="inferred from homology"/>
<accession>A0AAE3VE27</accession>
<dbReference type="PROSITE" id="PS51257">
    <property type="entry name" value="PROKAR_LIPOPROTEIN"/>
    <property type="match status" value="1"/>
</dbReference>
<dbReference type="GO" id="GO:0030001">
    <property type="term" value="P:metal ion transport"/>
    <property type="evidence" value="ECO:0007669"/>
    <property type="project" value="InterPro"/>
</dbReference>
<protein>
    <submittedName>
        <fullName evidence="5">Zinc transport system substrate-binding protein</fullName>
    </submittedName>
</protein>
<dbReference type="Gene3D" id="3.40.50.1980">
    <property type="entry name" value="Nitrogenase molybdenum iron protein domain"/>
    <property type="match status" value="2"/>
</dbReference>
<comment type="caution">
    <text evidence="5">The sequence shown here is derived from an EMBL/GenBank/DDBJ whole genome shotgun (WGS) entry which is preliminary data.</text>
</comment>
<evidence type="ECO:0000256" key="2">
    <source>
        <dbReference type="ARBA" id="ARBA00022448"/>
    </source>
</evidence>
<organism evidence="5 6">
    <name type="scientific">Oligosphaera ethanolica</name>
    <dbReference type="NCBI Taxonomy" id="760260"/>
    <lineage>
        <taxon>Bacteria</taxon>
        <taxon>Pseudomonadati</taxon>
        <taxon>Lentisphaerota</taxon>
        <taxon>Oligosphaeria</taxon>
        <taxon>Oligosphaerales</taxon>
        <taxon>Oligosphaeraceae</taxon>
        <taxon>Oligosphaera</taxon>
    </lineage>
</organism>
<dbReference type="GO" id="GO:0046872">
    <property type="term" value="F:metal ion binding"/>
    <property type="evidence" value="ECO:0007669"/>
    <property type="project" value="InterPro"/>
</dbReference>
<evidence type="ECO:0000256" key="1">
    <source>
        <dbReference type="ARBA" id="ARBA00011028"/>
    </source>
</evidence>
<evidence type="ECO:0000256" key="4">
    <source>
        <dbReference type="SAM" id="MobiDB-lite"/>
    </source>
</evidence>
<sequence length="298" mass="32867">MSLRILYLFQVLVLGCVVAADPMVLFVSVVPQLEAVQRIGGDAVRVEALVPAGASPEYYQPDARRLVTLSRSRALLCIGAPLEKALLPKVRKNFPGVAVIDLRQGMTLRQLTAAEAPEEDHGHDHAHEHGHAAGEPDPHVWLSVKNMISHAENVMAALCRLDPAGADGYRARGRAYSDELRQLDERLQRQLAPLRGTAVMVFHPAFGYFLDAYGLEQLTVEHEGKEPGARQLAALLRLARAKRVRAIYVQPQFNERSARSLAQSLGVQVREWDPLPDPYIAGLERMAAVLRDAQSDSK</sequence>
<keyword evidence="2" id="KW-0813">Transport</keyword>
<dbReference type="Proteomes" id="UP001238163">
    <property type="component" value="Unassembled WGS sequence"/>
</dbReference>
<keyword evidence="6" id="KW-1185">Reference proteome</keyword>
<name>A0AAE3VE27_9BACT</name>
<dbReference type="SUPFAM" id="SSF53807">
    <property type="entry name" value="Helical backbone' metal receptor"/>
    <property type="match status" value="1"/>
</dbReference>
<evidence type="ECO:0000313" key="5">
    <source>
        <dbReference type="EMBL" id="MDQ0288785.1"/>
    </source>
</evidence>
<keyword evidence="3" id="KW-0732">Signal</keyword>
<dbReference type="Pfam" id="PF01297">
    <property type="entry name" value="ZnuA"/>
    <property type="match status" value="1"/>
</dbReference>
<dbReference type="RefSeq" id="WP_307260117.1">
    <property type="nucleotide sequence ID" value="NZ_JAUSVL010000001.1"/>
</dbReference>
<gene>
    <name evidence="5" type="ORF">J3R75_000892</name>
</gene>